<dbReference type="InterPro" id="IPR050664">
    <property type="entry name" value="Octanoyltrans_LipM/LipL"/>
</dbReference>
<dbReference type="PROSITE" id="PS51733">
    <property type="entry name" value="BPL_LPL_CATALYTIC"/>
    <property type="match status" value="1"/>
</dbReference>
<dbReference type="PANTHER" id="PTHR43679">
    <property type="entry name" value="OCTANOYLTRANSFERASE LIPM-RELATED"/>
    <property type="match status" value="1"/>
</dbReference>
<dbReference type="Proteomes" id="UP000063718">
    <property type="component" value="Unassembled WGS sequence"/>
</dbReference>
<dbReference type="GO" id="GO:0033819">
    <property type="term" value="F:lipoyl(octanoyl) transferase activity"/>
    <property type="evidence" value="ECO:0007669"/>
    <property type="project" value="UniProtKB-UniRule"/>
</dbReference>
<comment type="pathway">
    <text evidence="3">Protein modification; protein lipoylation via endogenous pathway; protein N(6)-(lipoyl)lysine from octanoyl-[acyl-carrier-protein].</text>
</comment>
<keyword evidence="5" id="KW-0436">Ligase</keyword>
<feature type="active site" description="Acyl-thioester intermediate" evidence="3">
    <location>
        <position position="166"/>
    </location>
</feature>
<evidence type="ECO:0000256" key="1">
    <source>
        <dbReference type="ARBA" id="ARBA00022679"/>
    </source>
</evidence>
<keyword evidence="2 3" id="KW-0012">Acyltransferase</keyword>
<name>A0A0S6UBE3_NEOTH</name>
<accession>A0A0S6UBE3</accession>
<dbReference type="HAMAP" id="MF_02118">
    <property type="entry name" value="LipM"/>
    <property type="match status" value="1"/>
</dbReference>
<comment type="miscellaneous">
    <text evidence="3">In the reaction, the free carboxyl group of octanoic acid is attached via an amide linkage to the epsilon-amino group of a specific lysine residue of lipoyl domains of lipoate-dependent enzymes. The reaction proceeds via an octanoyl-thioester enzyme intermediate.</text>
</comment>
<dbReference type="GO" id="GO:0009249">
    <property type="term" value="P:protein lipoylation"/>
    <property type="evidence" value="ECO:0007669"/>
    <property type="project" value="UniProtKB-UniRule"/>
</dbReference>
<comment type="catalytic activity">
    <reaction evidence="3">
        <text>octanoyl-[ACP] + L-lysyl-[protein] = N(6)-octanoyl-L-lysyl-[protein] + holo-[ACP] + H(+)</text>
        <dbReference type="Rhea" id="RHEA:17665"/>
        <dbReference type="Rhea" id="RHEA-COMP:9636"/>
        <dbReference type="Rhea" id="RHEA-COMP:9685"/>
        <dbReference type="Rhea" id="RHEA-COMP:9752"/>
        <dbReference type="Rhea" id="RHEA-COMP:9928"/>
        <dbReference type="ChEBI" id="CHEBI:15378"/>
        <dbReference type="ChEBI" id="CHEBI:29969"/>
        <dbReference type="ChEBI" id="CHEBI:64479"/>
        <dbReference type="ChEBI" id="CHEBI:78463"/>
        <dbReference type="ChEBI" id="CHEBI:78809"/>
        <dbReference type="EC" id="2.3.1.181"/>
    </reaction>
</comment>
<dbReference type="GO" id="GO:0009107">
    <property type="term" value="P:lipoate biosynthetic process"/>
    <property type="evidence" value="ECO:0007669"/>
    <property type="project" value="UniProtKB-UniRule"/>
</dbReference>
<dbReference type="Gene3D" id="3.30.930.10">
    <property type="entry name" value="Bira Bifunctional Protein, Domain 2"/>
    <property type="match status" value="1"/>
</dbReference>
<dbReference type="InterPro" id="IPR004143">
    <property type="entry name" value="BPL_LPL_catalytic"/>
</dbReference>
<dbReference type="PANTHER" id="PTHR43679:SF2">
    <property type="entry name" value="OCTANOYL-[GCVH]:PROTEIN N-OCTANOYLTRANSFERASE"/>
    <property type="match status" value="1"/>
</dbReference>
<dbReference type="SUPFAM" id="SSF55681">
    <property type="entry name" value="Class II aaRS and biotin synthetases"/>
    <property type="match status" value="1"/>
</dbReference>
<dbReference type="InterPro" id="IPR045864">
    <property type="entry name" value="aa-tRNA-synth_II/BPL/LPL"/>
</dbReference>
<dbReference type="InterPro" id="IPR024898">
    <property type="entry name" value="LipM"/>
</dbReference>
<reference evidence="5" key="1">
    <citation type="journal article" date="2014" name="Gene">
        <title>Genome-guided analysis of transformation efficiency and carbon dioxide assimilation by Moorella thermoacetica Y72.</title>
        <authorList>
            <person name="Tsukahara K."/>
            <person name="Kita A."/>
            <person name="Nakashimada Y."/>
            <person name="Hoshino T."/>
            <person name="Murakami K."/>
        </authorList>
    </citation>
    <scope>NUCLEOTIDE SEQUENCE [LARGE SCALE GENOMIC DNA]</scope>
    <source>
        <strain evidence="5">Y72</strain>
    </source>
</reference>
<dbReference type="EMBL" id="DF238840">
    <property type="protein sequence ID" value="GAF25107.1"/>
    <property type="molecule type" value="Genomic_DNA"/>
</dbReference>
<proteinExistence type="inferred from homology"/>
<sequence length="293" mass="32393">MISLKNINVMQSVQVHGGIFMPAETWRLLDTGVSDPYTNMAIDEAILLEHREGKTPPTLRFYAWSPPTISLGYFQQLEKEIDLEAVKERGLGLVRRLTGGRAVLHDDEVTYSVVAREDHPLMIGGIRPSYLRLAKALAAGLRELGAPVEIASGRKGGREEHTTAACFDAPSWYEITCGGRKLVGSAQTRKGGVVLQHGSIVLTLNGDDLFAVLKMPSEAVRQRLLAKFYHQACGLEEVLGRRVEAGVIKENIVRAFTRLYAVEFVPGGLTEGEKGRLKELRAKYAAADWLKRR</sequence>
<organism evidence="5">
    <name type="scientific">Moorella thermoacetica Y72</name>
    <dbReference type="NCBI Taxonomy" id="1325331"/>
    <lineage>
        <taxon>Bacteria</taxon>
        <taxon>Bacillati</taxon>
        <taxon>Bacillota</taxon>
        <taxon>Clostridia</taxon>
        <taxon>Neomoorellales</taxon>
        <taxon>Neomoorellaceae</taxon>
        <taxon>Neomoorella</taxon>
    </lineage>
</organism>
<evidence type="ECO:0000256" key="3">
    <source>
        <dbReference type="HAMAP-Rule" id="MF_02118"/>
    </source>
</evidence>
<dbReference type="AlphaFoldDB" id="A0A0S6UBE3"/>
<evidence type="ECO:0000259" key="4">
    <source>
        <dbReference type="PROSITE" id="PS51733"/>
    </source>
</evidence>
<feature type="domain" description="BPL/LPL catalytic" evidence="4">
    <location>
        <begin position="53"/>
        <end position="264"/>
    </location>
</feature>
<keyword evidence="1 3" id="KW-0808">Transferase</keyword>
<gene>
    <name evidence="3" type="primary">lipM</name>
    <name evidence="5" type="ORF">MTY_0436</name>
</gene>
<protein>
    <recommendedName>
        <fullName evidence="3">Octanoyltransferase LipM</fullName>
        <ecNumber evidence="3">2.3.1.181</ecNumber>
    </recommendedName>
    <alternativeName>
        <fullName evidence="3">Octanoyl-[acyl-carrier-protein]:[GcvH] N-octanoyltransferase</fullName>
    </alternativeName>
</protein>
<evidence type="ECO:0000256" key="2">
    <source>
        <dbReference type="ARBA" id="ARBA00023315"/>
    </source>
</evidence>
<dbReference type="GO" id="GO:0016874">
    <property type="term" value="F:ligase activity"/>
    <property type="evidence" value="ECO:0007669"/>
    <property type="project" value="UniProtKB-KW"/>
</dbReference>
<evidence type="ECO:0000313" key="5">
    <source>
        <dbReference type="EMBL" id="GAF25107.1"/>
    </source>
</evidence>
<comment type="similarity">
    <text evidence="3">Belongs to the octanoyltransferase LipM family.</text>
</comment>
<feature type="site" description="Lowers pKa of active site Cys" evidence="3">
    <location>
        <position position="181"/>
    </location>
</feature>
<dbReference type="CDD" id="cd16443">
    <property type="entry name" value="LplA"/>
    <property type="match status" value="1"/>
</dbReference>
<comment type="function">
    <text evidence="3">Catalyzes the transfer of endogenously produced octanoic acid from octanoyl-acyl-carrier-protein onto the lipoyl domain of GcvH, an intermediate carrier during protein lipoylation.</text>
</comment>
<dbReference type="EC" id="2.3.1.181" evidence="3"/>
<dbReference type="Pfam" id="PF21948">
    <property type="entry name" value="LplA-B_cat"/>
    <property type="match status" value="1"/>
</dbReference>
<comment type="subunit">
    <text evidence="3">Monomer.</text>
</comment>